<evidence type="ECO:0000256" key="6">
    <source>
        <dbReference type="ARBA" id="ARBA00023001"/>
    </source>
</evidence>
<organism evidence="18 19">
    <name type="scientific">Clathrus columnatus</name>
    <dbReference type="NCBI Taxonomy" id="1419009"/>
    <lineage>
        <taxon>Eukaryota</taxon>
        <taxon>Fungi</taxon>
        <taxon>Dikarya</taxon>
        <taxon>Basidiomycota</taxon>
        <taxon>Agaricomycotina</taxon>
        <taxon>Agaricomycetes</taxon>
        <taxon>Phallomycetidae</taxon>
        <taxon>Phallales</taxon>
        <taxon>Clathraceae</taxon>
        <taxon>Clathrus</taxon>
    </lineage>
</organism>
<evidence type="ECO:0000256" key="8">
    <source>
        <dbReference type="ARBA" id="ARBA00023008"/>
    </source>
</evidence>
<dbReference type="EC" id="1.14.99.56" evidence="15"/>
<comment type="catalytic activity">
    <reaction evidence="14">
        <text>[(1-&gt;4)-beta-D-glucosyl]n+m + reduced acceptor + O2 = 4-dehydro-beta-D-glucosyl-[(1-&gt;4)-beta-D-glucosyl]n-1 + [(1-&gt;4)-beta-D-glucosyl]m + acceptor + H2O.</text>
        <dbReference type="EC" id="1.14.99.56"/>
    </reaction>
</comment>
<evidence type="ECO:0000313" key="19">
    <source>
        <dbReference type="Proteomes" id="UP001050691"/>
    </source>
</evidence>
<keyword evidence="3" id="KW-0964">Secreted</keyword>
<comment type="subcellular location">
    <subcellularLocation>
        <location evidence="2">Secreted</location>
    </subcellularLocation>
</comment>
<dbReference type="GO" id="GO:0005576">
    <property type="term" value="C:extracellular region"/>
    <property type="evidence" value="ECO:0007669"/>
    <property type="project" value="UniProtKB-SubCell"/>
</dbReference>
<keyword evidence="19" id="KW-1185">Reference proteome</keyword>
<comment type="caution">
    <text evidence="18">The sequence shown here is derived from an EMBL/GenBank/DDBJ whole genome shotgun (WGS) entry which is preliminary data.</text>
</comment>
<evidence type="ECO:0000256" key="14">
    <source>
        <dbReference type="ARBA" id="ARBA00045077"/>
    </source>
</evidence>
<keyword evidence="8" id="KW-0186">Copper</keyword>
<dbReference type="EMBL" id="BPWL01000010">
    <property type="protein sequence ID" value="GJJ15136.1"/>
    <property type="molecule type" value="Genomic_DNA"/>
</dbReference>
<name>A0AAV5AKE5_9AGAM</name>
<evidence type="ECO:0000256" key="3">
    <source>
        <dbReference type="ARBA" id="ARBA00022525"/>
    </source>
</evidence>
<dbReference type="AlphaFoldDB" id="A0AAV5AKE5"/>
<evidence type="ECO:0000256" key="13">
    <source>
        <dbReference type="ARBA" id="ARBA00044502"/>
    </source>
</evidence>
<keyword evidence="11" id="KW-0119">Carbohydrate metabolism</keyword>
<dbReference type="InterPro" id="IPR005103">
    <property type="entry name" value="AA9_LPMO"/>
</dbReference>
<keyword evidence="9" id="KW-0503">Monooxygenase</keyword>
<dbReference type="PANTHER" id="PTHR33353">
    <property type="entry name" value="PUTATIVE (AFU_ORTHOLOGUE AFUA_1G12560)-RELATED"/>
    <property type="match status" value="1"/>
</dbReference>
<proteinExistence type="inferred from homology"/>
<dbReference type="CDD" id="cd21175">
    <property type="entry name" value="LPMO_AA9"/>
    <property type="match status" value="1"/>
</dbReference>
<gene>
    <name evidence="18" type="ORF">Clacol_009411</name>
</gene>
<evidence type="ECO:0000256" key="7">
    <source>
        <dbReference type="ARBA" id="ARBA00023002"/>
    </source>
</evidence>
<protein>
    <recommendedName>
        <fullName evidence="15">lytic cellulose monooxygenase (C4-dehydrogenating)</fullName>
        <ecNumber evidence="15">1.14.99.56</ecNumber>
    </recommendedName>
</protein>
<keyword evidence="4" id="KW-0479">Metal-binding</keyword>
<evidence type="ECO:0000256" key="15">
    <source>
        <dbReference type="ARBA" id="ARBA00047174"/>
    </source>
</evidence>
<reference evidence="18" key="1">
    <citation type="submission" date="2021-10" db="EMBL/GenBank/DDBJ databases">
        <title>De novo Genome Assembly of Clathrus columnatus (Basidiomycota, Fungi) Using Illumina and Nanopore Sequence Data.</title>
        <authorList>
            <person name="Ogiso-Tanaka E."/>
            <person name="Itagaki H."/>
            <person name="Hosoya T."/>
            <person name="Hosaka K."/>
        </authorList>
    </citation>
    <scope>NUCLEOTIDE SEQUENCE</scope>
    <source>
        <strain evidence="18">MO-923</strain>
    </source>
</reference>
<dbReference type="GO" id="GO:0004497">
    <property type="term" value="F:monooxygenase activity"/>
    <property type="evidence" value="ECO:0007669"/>
    <property type="project" value="UniProtKB-KW"/>
</dbReference>
<evidence type="ECO:0000256" key="2">
    <source>
        <dbReference type="ARBA" id="ARBA00004613"/>
    </source>
</evidence>
<evidence type="ECO:0000256" key="16">
    <source>
        <dbReference type="SAM" id="SignalP"/>
    </source>
</evidence>
<dbReference type="GO" id="GO:0046872">
    <property type="term" value="F:metal ion binding"/>
    <property type="evidence" value="ECO:0007669"/>
    <property type="project" value="UniProtKB-KW"/>
</dbReference>
<evidence type="ECO:0000313" key="18">
    <source>
        <dbReference type="EMBL" id="GJJ15136.1"/>
    </source>
</evidence>
<evidence type="ECO:0000256" key="1">
    <source>
        <dbReference type="ARBA" id="ARBA00001973"/>
    </source>
</evidence>
<dbReference type="InterPro" id="IPR049892">
    <property type="entry name" value="AA9"/>
</dbReference>
<feature type="signal peptide" evidence="16">
    <location>
        <begin position="1"/>
        <end position="17"/>
    </location>
</feature>
<evidence type="ECO:0000256" key="4">
    <source>
        <dbReference type="ARBA" id="ARBA00022723"/>
    </source>
</evidence>
<dbReference type="GO" id="GO:0030245">
    <property type="term" value="P:cellulose catabolic process"/>
    <property type="evidence" value="ECO:0007669"/>
    <property type="project" value="UniProtKB-KW"/>
</dbReference>
<feature type="domain" description="Auxiliary Activity family 9 catalytic" evidence="17">
    <location>
        <begin position="18"/>
        <end position="216"/>
    </location>
</feature>
<keyword evidence="6" id="KW-0136">Cellulose degradation</keyword>
<evidence type="ECO:0000259" key="17">
    <source>
        <dbReference type="Pfam" id="PF03443"/>
    </source>
</evidence>
<evidence type="ECO:0000256" key="9">
    <source>
        <dbReference type="ARBA" id="ARBA00023033"/>
    </source>
</evidence>
<comment type="similarity">
    <text evidence="13">Belongs to the polysaccharide monooxygenase AA9 family.</text>
</comment>
<evidence type="ECO:0000256" key="5">
    <source>
        <dbReference type="ARBA" id="ARBA00022729"/>
    </source>
</evidence>
<comment type="cofactor">
    <cofactor evidence="1">
        <name>Cu(2+)</name>
        <dbReference type="ChEBI" id="CHEBI:29036"/>
    </cofactor>
</comment>
<evidence type="ECO:0000256" key="10">
    <source>
        <dbReference type="ARBA" id="ARBA00023157"/>
    </source>
</evidence>
<sequence length="268" mass="28758">MFKLASFALAAATLVASHYTFPDFIMSGEVTSDWEYVRETANHYSNAPVTDVTSDEFRCYELDLVNTAGETSIATVTAGETVGFQANGPIYHPGYLDVYMSAASPAANSEEAGTGQTWFKVWQDAPVFTDGQLVFPSQTMDQFTFTIPKSLPSGEYLIRGEQIALHVAETFGGAQFYIGCAQVTVTGGGSGKPGPLVSIPGVYTGYEPGILINMLAYNVSSLQDIYDLPANFTGYQALLKRSAAAALTIIEVMLVMNGSARQISDLTE</sequence>
<keyword evidence="10" id="KW-1015">Disulfide bond</keyword>
<dbReference type="Proteomes" id="UP001050691">
    <property type="component" value="Unassembled WGS sequence"/>
</dbReference>
<accession>A0AAV5AKE5</accession>
<keyword evidence="5 16" id="KW-0732">Signal</keyword>
<keyword evidence="7" id="KW-0560">Oxidoreductase</keyword>
<evidence type="ECO:0000256" key="11">
    <source>
        <dbReference type="ARBA" id="ARBA00023277"/>
    </source>
</evidence>
<keyword evidence="12" id="KW-0624">Polysaccharide degradation</keyword>
<feature type="chain" id="PRO_5043797755" description="lytic cellulose monooxygenase (C4-dehydrogenating)" evidence="16">
    <location>
        <begin position="18"/>
        <end position="268"/>
    </location>
</feature>
<evidence type="ECO:0000256" key="12">
    <source>
        <dbReference type="ARBA" id="ARBA00023326"/>
    </source>
</evidence>
<dbReference type="PANTHER" id="PTHR33353:SF10">
    <property type="entry name" value="ENDO-BETA-1,4-GLUCANASE D"/>
    <property type="match status" value="1"/>
</dbReference>
<dbReference type="Pfam" id="PF03443">
    <property type="entry name" value="AA9"/>
    <property type="match status" value="1"/>
</dbReference>
<dbReference type="Gene3D" id="2.70.50.70">
    <property type="match status" value="1"/>
</dbReference>